<feature type="compositionally biased region" description="Pro residues" evidence="1">
    <location>
        <begin position="1"/>
        <end position="13"/>
    </location>
</feature>
<reference evidence="3 4" key="1">
    <citation type="submission" date="2018-08" db="EMBL/GenBank/DDBJ databases">
        <title>Isolation, diversity and antifungal activity of Actinobacteria from wheat.</title>
        <authorList>
            <person name="Han C."/>
        </authorList>
    </citation>
    <scope>NUCLEOTIDE SEQUENCE [LARGE SCALE GENOMIC DNA]</scope>
    <source>
        <strain evidence="3 4">NEAU-YY421</strain>
    </source>
</reference>
<feature type="region of interest" description="Disordered" evidence="1">
    <location>
        <begin position="1"/>
        <end position="23"/>
    </location>
</feature>
<sequence>MSQLPTPPVPAPSEPHDEGYTGPATLVVRAAGDSTAEFTVEAVLRGHFQPIDGRYHWYGRLAAHPELSELLAGKRTPAVLYTPEGEARGDLSDPDPWNRYRIDGTSRPPFRLQQALNTD</sequence>
<dbReference type="Pfam" id="PF16170">
    <property type="entry name" value="DUF4873"/>
    <property type="match status" value="1"/>
</dbReference>
<evidence type="ECO:0000313" key="3">
    <source>
        <dbReference type="EMBL" id="RFU84539.1"/>
    </source>
</evidence>
<dbReference type="Proteomes" id="UP000263094">
    <property type="component" value="Unassembled WGS sequence"/>
</dbReference>
<organism evidence="3 4">
    <name type="scientific">Streptomyces triticagri</name>
    <dbReference type="NCBI Taxonomy" id="2293568"/>
    <lineage>
        <taxon>Bacteria</taxon>
        <taxon>Bacillati</taxon>
        <taxon>Actinomycetota</taxon>
        <taxon>Actinomycetes</taxon>
        <taxon>Kitasatosporales</taxon>
        <taxon>Streptomycetaceae</taxon>
        <taxon>Streptomyces</taxon>
    </lineage>
</organism>
<name>A0A372M142_9ACTN</name>
<dbReference type="EMBL" id="QUAK01000119">
    <property type="protein sequence ID" value="RFU84539.1"/>
    <property type="molecule type" value="Genomic_DNA"/>
</dbReference>
<keyword evidence="4" id="KW-1185">Reference proteome</keyword>
<comment type="caution">
    <text evidence="3">The sequence shown here is derived from an EMBL/GenBank/DDBJ whole genome shotgun (WGS) entry which is preliminary data.</text>
</comment>
<feature type="domain" description="DUF4873" evidence="2">
    <location>
        <begin position="17"/>
        <end position="111"/>
    </location>
</feature>
<evidence type="ECO:0000256" key="1">
    <source>
        <dbReference type="SAM" id="MobiDB-lite"/>
    </source>
</evidence>
<dbReference type="RefSeq" id="WP_128557841.1">
    <property type="nucleotide sequence ID" value="NZ_QUAK01000119.1"/>
</dbReference>
<proteinExistence type="predicted"/>
<feature type="compositionally biased region" description="Basic and acidic residues" evidence="1">
    <location>
        <begin position="85"/>
        <end position="104"/>
    </location>
</feature>
<accession>A0A372M142</accession>
<evidence type="ECO:0000313" key="4">
    <source>
        <dbReference type="Proteomes" id="UP000263094"/>
    </source>
</evidence>
<gene>
    <name evidence="3" type="ORF">DY218_22070</name>
</gene>
<dbReference type="OrthoDB" id="3683556at2"/>
<feature type="region of interest" description="Disordered" evidence="1">
    <location>
        <begin position="83"/>
        <end position="119"/>
    </location>
</feature>
<evidence type="ECO:0000259" key="2">
    <source>
        <dbReference type="Pfam" id="PF16170"/>
    </source>
</evidence>
<dbReference type="InterPro" id="IPR032371">
    <property type="entry name" value="DUF4873"/>
</dbReference>
<dbReference type="AlphaFoldDB" id="A0A372M142"/>
<protein>
    <submittedName>
        <fullName evidence="3">DUF4873 domain-containing protein</fullName>
    </submittedName>
</protein>